<dbReference type="RefSeq" id="WP_008813223.1">
    <property type="nucleotide sequence ID" value="NZ_CALECD010000091.1"/>
</dbReference>
<dbReference type="GeneID" id="69638380"/>
<dbReference type="AlphaFoldDB" id="A0A2A2MI88"/>
<gene>
    <name evidence="2" type="ORF">CJD50_04320</name>
</gene>
<evidence type="ECO:0000313" key="2">
    <source>
        <dbReference type="EMBL" id="PAV98692.1"/>
    </source>
</evidence>
<evidence type="ECO:0000313" key="3">
    <source>
        <dbReference type="Proteomes" id="UP000218796"/>
    </source>
</evidence>
<organism evidence="2 3">
    <name type="scientific">Hafnia paralvei</name>
    <dbReference type="NCBI Taxonomy" id="546367"/>
    <lineage>
        <taxon>Bacteria</taxon>
        <taxon>Pseudomonadati</taxon>
        <taxon>Pseudomonadota</taxon>
        <taxon>Gammaproteobacteria</taxon>
        <taxon>Enterobacterales</taxon>
        <taxon>Hafniaceae</taxon>
        <taxon>Hafnia</taxon>
    </lineage>
</organism>
<proteinExistence type="predicted"/>
<feature type="chain" id="PRO_5030043207" description="Fimbrial protein" evidence="1">
    <location>
        <begin position="23"/>
        <end position="170"/>
    </location>
</feature>
<reference evidence="2 3" key="1">
    <citation type="submission" date="2017-08" db="EMBL/GenBank/DDBJ databases">
        <title>Draft Genome Sequence of Hafnia alvei CITHA-6 Isolated from Raw Bovine Milk.</title>
        <authorList>
            <person name="Culligan E.P."/>
            <person name="Mcsweeney A."/>
            <person name="O'Doherty C."/>
            <person name="Gleeson E."/>
            <person name="O'Riordan D."/>
            <person name="Sleator R.D."/>
        </authorList>
    </citation>
    <scope>NUCLEOTIDE SEQUENCE [LARGE SCALE GENOMIC DNA]</scope>
    <source>
        <strain evidence="2 3">CITHA-6</strain>
    </source>
</reference>
<protein>
    <recommendedName>
        <fullName evidence="4">Fimbrial protein</fullName>
    </recommendedName>
</protein>
<evidence type="ECO:0008006" key="4">
    <source>
        <dbReference type="Google" id="ProtNLM"/>
    </source>
</evidence>
<dbReference type="OrthoDB" id="6624429at2"/>
<dbReference type="EMBL" id="NQMS01000001">
    <property type="protein sequence ID" value="PAV98692.1"/>
    <property type="molecule type" value="Genomic_DNA"/>
</dbReference>
<accession>A0A2A2MI88</accession>
<dbReference type="KEGG" id="hpar:AL518_16450"/>
<feature type="signal peptide" evidence="1">
    <location>
        <begin position="1"/>
        <end position="22"/>
    </location>
</feature>
<keyword evidence="3" id="KW-1185">Reference proteome</keyword>
<sequence length="170" mass="17919">MKDSLVVTTLALALIGVSSSQAAIPVRTSIDLQAEISTSVRVYVAGNDVTNGSISLQLNDKNGYMYGVTPAFNFVGNASAVSLSLKTPVANQLISENGDAMQINPAWIRVNGGDVSASYPLNNQAVYPTVQDIPDPSQGVKVQFTSAKRSETYPLGTYSGTYEVIVTPSV</sequence>
<comment type="caution">
    <text evidence="2">The sequence shown here is derived from an EMBL/GenBank/DDBJ whole genome shotgun (WGS) entry which is preliminary data.</text>
</comment>
<name>A0A2A2MI88_9GAMM</name>
<dbReference type="Proteomes" id="UP000218796">
    <property type="component" value="Unassembled WGS sequence"/>
</dbReference>
<evidence type="ECO:0000256" key="1">
    <source>
        <dbReference type="SAM" id="SignalP"/>
    </source>
</evidence>
<dbReference type="Gene3D" id="2.60.40.2040">
    <property type="entry name" value="CFA/I fimbrial subunit E, pilin domain"/>
    <property type="match status" value="1"/>
</dbReference>
<keyword evidence="1" id="KW-0732">Signal</keyword>